<proteinExistence type="inferred from homology"/>
<dbReference type="Pfam" id="PF11635">
    <property type="entry name" value="Med16_N"/>
    <property type="match status" value="1"/>
</dbReference>
<protein>
    <recommendedName>
        <fullName evidence="3 9">Mediator of RNA polymerase II transcription subunit 16</fullName>
    </recommendedName>
    <alternativeName>
        <fullName evidence="8 9">Mediator complex subunit 16</fullName>
    </alternativeName>
</protein>
<dbReference type="AlphaFoldDB" id="A0AAN8A138"/>
<feature type="domain" description="Mediator complex subunit Med16 N-terminal" evidence="10">
    <location>
        <begin position="217"/>
        <end position="485"/>
    </location>
</feature>
<evidence type="ECO:0000256" key="9">
    <source>
        <dbReference type="RuleBase" id="RU364149"/>
    </source>
</evidence>
<sequence>MDDQTMTGPTGMPEVDQHLAGDGMDTSGMIDPMDDLFGDPADGMDVPVPMVMPSAPLPTSLIFRVNDMQRTGCCSKLVWSNAGYMAQISGDGSKVTLRTVFRDQKSSSSSLSEESKFPVVAPDGVHFVHIQFSRLGTDLAVADNLGGVHVYIMAGVLGRLQLAPTDVSVNDGVKTELDAIVGLHWLATWPTEFRAPYIGPATKIGQRWSTQMKMLDSTAPRMHHALDNRNALLYVTSSSKLVLLYQNEHSVWHSTFEQLEDWQSSNELLTHAAIGEEGDHVVLTTHDHDRRFRVYRITVHWNIAQHSSSNGTYTTVSPTLDIGHLTILDHVCPQQAQMTSLSLLRIIPTIPSFASQGIPTVTTVLAVFTHAPTPLAAAQQQQDAFSVIARWTVESVTPTLHECFAKLKPNGQAPAQNPVTVLQRQQDTITNKIVLDVELLSYNTMVAFVNSVGSTEVCDRSTWAPIDSFGDTLMASSLAQSGLEYIDGDHTPHAALNPDGSAMLITKSDGTLDMKYVAPRYGWQPLEDGVSDTKGMTETAVICLARQYAILSTMAAATDEVLAVLPRDLSTDLRALFVKQTLRMLCRSLDLAMLENPKQQQTLLREQVHLRPLSAQLALGSKPGSIERDFAGQLAYVYLNMRQISYTLASTFSTRDNNSGRTQEVVPSLVPLFEWVTDLIISVVDTLSQVRRGMKDGQSAKEAFQDLVTETGSPALHILLCSFPRILLRMQTTVFPVFLKWIHAAKARPRTLEHKQLMEDFCWRAEKMPFRINHFVELIAEFDAAVRNAYTESGASAERRVNIELAMLTEGVIADELEPVVRTLMETILPKFEENADMGKVYFWDTQWLGILNSVPEKGATRYDAIRKVQLTKEMKLRVCRRCGAEMEDLPQEQIKQAPDWIKHAQRHCFCQGYWWPLG</sequence>
<evidence type="ECO:0000256" key="5">
    <source>
        <dbReference type="ARBA" id="ARBA00023159"/>
    </source>
</evidence>
<evidence type="ECO:0000256" key="7">
    <source>
        <dbReference type="ARBA" id="ARBA00023242"/>
    </source>
</evidence>
<dbReference type="InterPro" id="IPR021665">
    <property type="entry name" value="Mediator_Med16_N"/>
</dbReference>
<comment type="caution">
    <text evidence="12">The sequence shown here is derived from an EMBL/GenBank/DDBJ whole genome shotgun (WGS) entry which is preliminary data.</text>
</comment>
<dbReference type="InterPro" id="IPR048339">
    <property type="entry name" value="Mediator_Med16_C"/>
</dbReference>
<dbReference type="GO" id="GO:0045893">
    <property type="term" value="P:positive regulation of DNA-templated transcription"/>
    <property type="evidence" value="ECO:0007669"/>
    <property type="project" value="TreeGrafter"/>
</dbReference>
<evidence type="ECO:0000313" key="13">
    <source>
        <dbReference type="Proteomes" id="UP001310594"/>
    </source>
</evidence>
<keyword evidence="6 9" id="KW-0804">Transcription</keyword>
<keyword evidence="4 9" id="KW-0805">Transcription regulation</keyword>
<keyword evidence="5 9" id="KW-0010">Activator</keyword>
<evidence type="ECO:0000256" key="6">
    <source>
        <dbReference type="ARBA" id="ARBA00023163"/>
    </source>
</evidence>
<evidence type="ECO:0000259" key="10">
    <source>
        <dbReference type="Pfam" id="PF11635"/>
    </source>
</evidence>
<dbReference type="PANTHER" id="PTHR13224:SF6">
    <property type="entry name" value="MEDIATOR OF RNA POLYMERASE II TRANSCRIPTION SUBUNIT 16"/>
    <property type="match status" value="1"/>
</dbReference>
<feature type="domain" description="Mediator complex subunit 16 C-terminal" evidence="11">
    <location>
        <begin position="833"/>
        <end position="915"/>
    </location>
</feature>
<dbReference type="GO" id="GO:0016592">
    <property type="term" value="C:mediator complex"/>
    <property type="evidence" value="ECO:0007669"/>
    <property type="project" value="InterPro"/>
</dbReference>
<evidence type="ECO:0000256" key="8">
    <source>
        <dbReference type="ARBA" id="ARBA00032015"/>
    </source>
</evidence>
<evidence type="ECO:0000256" key="1">
    <source>
        <dbReference type="ARBA" id="ARBA00004123"/>
    </source>
</evidence>
<name>A0AAN8A138_9PEZI</name>
<dbReference type="EMBL" id="JAVRQU010000016">
    <property type="protein sequence ID" value="KAK5694022.1"/>
    <property type="molecule type" value="Genomic_DNA"/>
</dbReference>
<accession>A0AAN8A138</accession>
<dbReference type="InterPro" id="IPR048338">
    <property type="entry name" value="Mediator_Med16"/>
</dbReference>
<comment type="similarity">
    <text evidence="2 9">Belongs to the Mediator complex subunit 16 family.</text>
</comment>
<comment type="subunit">
    <text evidence="9">Component of the Mediator complex.</text>
</comment>
<gene>
    <name evidence="12" type="primary">sin4</name>
    <name evidence="9" type="synonym">MED16</name>
    <name evidence="12" type="ORF">LTR97_009640</name>
</gene>
<evidence type="ECO:0000256" key="3">
    <source>
        <dbReference type="ARBA" id="ARBA00019614"/>
    </source>
</evidence>
<evidence type="ECO:0000259" key="11">
    <source>
        <dbReference type="Pfam" id="PF20719"/>
    </source>
</evidence>
<evidence type="ECO:0000256" key="4">
    <source>
        <dbReference type="ARBA" id="ARBA00023015"/>
    </source>
</evidence>
<evidence type="ECO:0000313" key="12">
    <source>
        <dbReference type="EMBL" id="KAK5694022.1"/>
    </source>
</evidence>
<dbReference type="PANTHER" id="PTHR13224">
    <property type="entry name" value="THYROID HORMONE RECEPTOR-ASSOCIATED PROTEIN-RELATED"/>
    <property type="match status" value="1"/>
</dbReference>
<organism evidence="12 13">
    <name type="scientific">Elasticomyces elasticus</name>
    <dbReference type="NCBI Taxonomy" id="574655"/>
    <lineage>
        <taxon>Eukaryota</taxon>
        <taxon>Fungi</taxon>
        <taxon>Dikarya</taxon>
        <taxon>Ascomycota</taxon>
        <taxon>Pezizomycotina</taxon>
        <taxon>Dothideomycetes</taxon>
        <taxon>Dothideomycetidae</taxon>
        <taxon>Mycosphaerellales</taxon>
        <taxon>Teratosphaeriaceae</taxon>
        <taxon>Elasticomyces</taxon>
    </lineage>
</organism>
<reference evidence="12" key="1">
    <citation type="submission" date="2023-08" db="EMBL/GenBank/DDBJ databases">
        <title>Black Yeasts Isolated from many extreme environments.</title>
        <authorList>
            <person name="Coleine C."/>
            <person name="Stajich J.E."/>
            <person name="Selbmann L."/>
        </authorList>
    </citation>
    <scope>NUCLEOTIDE SEQUENCE</scope>
    <source>
        <strain evidence="12">CCFEE 5810</strain>
    </source>
</reference>
<keyword evidence="7 9" id="KW-0539">Nucleus</keyword>
<dbReference type="Proteomes" id="UP001310594">
    <property type="component" value="Unassembled WGS sequence"/>
</dbReference>
<comment type="function">
    <text evidence="9">Component of the Mediator complex, a coactivator involved in the regulated transcription of nearly all RNA polymerase II-dependent genes. Mediator functions as a bridge to convey information from gene-specific regulatory proteins to the basal RNA polymerase II transcription machinery. Mediator is recruited to promoters by direct interactions with regulatory proteins and serves as a scaffold for the assembly of a functional preinitiation complex with RNA polymerase II and the general transcription factors.</text>
</comment>
<dbReference type="Pfam" id="PF20719">
    <property type="entry name" value="Med16_C"/>
    <property type="match status" value="1"/>
</dbReference>
<evidence type="ECO:0000256" key="2">
    <source>
        <dbReference type="ARBA" id="ARBA00006543"/>
    </source>
</evidence>
<comment type="subcellular location">
    <subcellularLocation>
        <location evidence="1 9">Nucleus</location>
    </subcellularLocation>
</comment>